<reference evidence="3" key="1">
    <citation type="submission" date="2018-02" db="EMBL/GenBank/DDBJ databases">
        <authorList>
            <person name="Clavel T."/>
            <person name="Strowig T."/>
        </authorList>
    </citation>
    <scope>NUCLEOTIDE SEQUENCE [LARGE SCALE GENOMIC DNA]</scope>
    <source>
        <strain evidence="3">DSM 100764</strain>
    </source>
</reference>
<dbReference type="InterPro" id="IPR014710">
    <property type="entry name" value="RmlC-like_jellyroll"/>
</dbReference>
<dbReference type="GO" id="GO:0016853">
    <property type="term" value="F:isomerase activity"/>
    <property type="evidence" value="ECO:0007669"/>
    <property type="project" value="UniProtKB-KW"/>
</dbReference>
<name>A0A2V1IS59_9BACT</name>
<dbReference type="SUPFAM" id="SSF51182">
    <property type="entry name" value="RmlC-like cupins"/>
    <property type="match status" value="1"/>
</dbReference>
<evidence type="ECO:0000313" key="2">
    <source>
        <dbReference type="EMBL" id="PWB07460.1"/>
    </source>
</evidence>
<dbReference type="RefSeq" id="WP_107036039.1">
    <property type="nucleotide sequence ID" value="NZ_CAOOML010000003.1"/>
</dbReference>
<dbReference type="GeneID" id="93424643"/>
<feature type="domain" description="Sugar 3,4-ketoisomerase QdtA cupin" evidence="1">
    <location>
        <begin position="4"/>
        <end position="121"/>
    </location>
</feature>
<dbReference type="AlphaFoldDB" id="A0A2V1IS59"/>
<evidence type="ECO:0000259" key="1">
    <source>
        <dbReference type="Pfam" id="PF05523"/>
    </source>
</evidence>
<sequence length="144" mass="16904">MDTVKIVDGEIFTDHRGTIRSLNNFLFENIKRTYIIHHPEPSIIRGWHGHMHERKWFYCLKGAWTLALVKIDDWTNPSPDLVPQVFQLNENESKLICVPAGYANCLKAHSPESIIQVFSDVPIPEAYNDSWRYNSELWMDWSNF</sequence>
<protein>
    <submittedName>
        <fullName evidence="2">dTDP-6-deoxy-3,4-keto-hexulose isomerase</fullName>
    </submittedName>
</protein>
<comment type="caution">
    <text evidence="2">The sequence shown here is derived from an EMBL/GenBank/DDBJ whole genome shotgun (WGS) entry which is preliminary data.</text>
</comment>
<gene>
    <name evidence="2" type="ORF">C5O25_07045</name>
</gene>
<dbReference type="EMBL" id="PUBV01000012">
    <property type="protein sequence ID" value="PWB07460.1"/>
    <property type="molecule type" value="Genomic_DNA"/>
</dbReference>
<dbReference type="InterPro" id="IPR008894">
    <property type="entry name" value="QdtA_cupin_dom"/>
</dbReference>
<dbReference type="Gene3D" id="2.60.120.10">
    <property type="entry name" value="Jelly Rolls"/>
    <property type="match status" value="1"/>
</dbReference>
<proteinExistence type="predicted"/>
<dbReference type="InterPro" id="IPR011051">
    <property type="entry name" value="RmlC_Cupin_sf"/>
</dbReference>
<keyword evidence="2" id="KW-0413">Isomerase</keyword>
<keyword evidence="3" id="KW-1185">Reference proteome</keyword>
<evidence type="ECO:0000313" key="3">
    <source>
        <dbReference type="Proteomes" id="UP000244925"/>
    </source>
</evidence>
<dbReference type="Proteomes" id="UP000244925">
    <property type="component" value="Unassembled WGS sequence"/>
</dbReference>
<organism evidence="2 3">
    <name type="scientific">Paramuribaculum intestinale</name>
    <dbReference type="NCBI Taxonomy" id="2094151"/>
    <lineage>
        <taxon>Bacteria</taxon>
        <taxon>Pseudomonadati</taxon>
        <taxon>Bacteroidota</taxon>
        <taxon>Bacteroidia</taxon>
        <taxon>Bacteroidales</taxon>
        <taxon>Muribaculaceae</taxon>
        <taxon>Paramuribaculum</taxon>
    </lineage>
</organism>
<accession>A0A2V1IS59</accession>
<dbReference type="Pfam" id="PF05523">
    <property type="entry name" value="FdtA"/>
    <property type="match status" value="1"/>
</dbReference>